<accession>A0ACB0J4D6</accession>
<dbReference type="EMBL" id="CASHSV030000024">
    <property type="protein sequence ID" value="CAJ2639813.1"/>
    <property type="molecule type" value="Genomic_DNA"/>
</dbReference>
<gene>
    <name evidence="1" type="ORF">MILVUS5_LOCUS9775</name>
</gene>
<dbReference type="Proteomes" id="UP001177021">
    <property type="component" value="Unassembled WGS sequence"/>
</dbReference>
<evidence type="ECO:0000313" key="2">
    <source>
        <dbReference type="Proteomes" id="UP001177021"/>
    </source>
</evidence>
<proteinExistence type="predicted"/>
<evidence type="ECO:0000313" key="1">
    <source>
        <dbReference type="EMBL" id="CAJ2639813.1"/>
    </source>
</evidence>
<organism evidence="1 2">
    <name type="scientific">Trifolium pratense</name>
    <name type="common">Red clover</name>
    <dbReference type="NCBI Taxonomy" id="57577"/>
    <lineage>
        <taxon>Eukaryota</taxon>
        <taxon>Viridiplantae</taxon>
        <taxon>Streptophyta</taxon>
        <taxon>Embryophyta</taxon>
        <taxon>Tracheophyta</taxon>
        <taxon>Spermatophyta</taxon>
        <taxon>Magnoliopsida</taxon>
        <taxon>eudicotyledons</taxon>
        <taxon>Gunneridae</taxon>
        <taxon>Pentapetalae</taxon>
        <taxon>rosids</taxon>
        <taxon>fabids</taxon>
        <taxon>Fabales</taxon>
        <taxon>Fabaceae</taxon>
        <taxon>Papilionoideae</taxon>
        <taxon>50 kb inversion clade</taxon>
        <taxon>NPAAA clade</taxon>
        <taxon>Hologalegina</taxon>
        <taxon>IRL clade</taxon>
        <taxon>Trifolieae</taxon>
        <taxon>Trifolium</taxon>
    </lineage>
</organism>
<name>A0ACB0J4D6_TRIPR</name>
<comment type="caution">
    <text evidence="1">The sequence shown here is derived from an EMBL/GenBank/DDBJ whole genome shotgun (WGS) entry which is preliminary data.</text>
</comment>
<keyword evidence="2" id="KW-1185">Reference proteome</keyword>
<protein>
    <submittedName>
        <fullName evidence="1">Uncharacterized protein</fullName>
    </submittedName>
</protein>
<sequence length="1202" mass="137292">MLNSFTTLRRHYPNLLSSLHHLSTKTLTTNTSSLSNNTPPNSSLKPHLLELSTVIPEITRQFWRVPILKPQHVLQILLGFQSECTKVGIRVKKVQSLYEIFKWGVKKNDTHFLKSYEVMSLLLVHVGLFSEAENLIASLEGQGVSFGKFGSEIFDRLIEGYVCVKELEKAVFVYDGMKERGIVPSRLCYRVLVDYLVKMKRTQIAFRVAFDFVELGENLSGDEMKNVEDVMVLLCIDGKIQEARSLIRKVLRLKNYEVSSFVFDEIAFGYCERKDFKDLISFFVEVNCAPSVIAGNRVMNSMCKSYGVERASLFLKELESVGFSPNEVTYGILIGWSCHEGKMRNALSYLSVMLSKHFVPCLCTYNALISGLFKVGMLEHAREILDEMIDRGTTPDISSFRVLIAGYCKSRRFDKVKSLVGEMESLGLVKLSSIESPLSKAFQILGLNPLSVRLKRDNDKKLFKAEFFDEMGNALYLDTDVDEFENHVASVLEESILPNFNSSVRKECNSNNLKHALTLVEEMLCWGQELLMSELSKLVRQLCSSRSQITSVIRLLEKMPRSARELDEETLNLIVRAYSKKGLLCRAKSLLDEMLQNKFHIENETFTSLLIPLCKKGNMMDFNYYWNIACRNKWSPKLEEFKHLLGHICHWKILPEALQLLEIMILSYPHLRLDIYHIFLEVLSANGLTETALVVLKQLQHCSFLDHAGYNNLIRGLCNEGKFSLAFTILEDMLDRNLTPCLDVSVLLIPQLCKAQRYDKAIALEEIILKEQPSFPHAAYHALICGFCNAGNIVKADSLFRDMLSKGLSFDDNLCNMLIQGYCKANDLRKVGELLGVAIRKSYELSLSSYRNLVRSMCMKGRAAFALNLKNLMLAQCQFDDVIIYNILIFYLLSSGNRLDVKKILTEMEEKKVILDEVGQNFLVYGFLQCKDLSGSLHYLTTMISKGLKPSNRSLRKVINSLCDVGELQKALGLSREMGLRQWTHDSVIQTTIAESLLSRGLVKEAESFLDRVEDESLTPDNINYDYLIKRFCQYGRLKKSVQLMNIMLKKSNIPISTSYDFLIHGLCAQNELDIASDFYSEMLNWNLKPRISTLEMLVFSFCERQRTEQAEQFLVDMIRGGETPTRKMYCTVIKSYHTENNLRKASELVQAMQEKGYQPDFDIHWSLVSNLSNAKEKDTTDNGSKGFLSRLLSKTGFLRKR</sequence>
<reference evidence="1" key="1">
    <citation type="submission" date="2023-10" db="EMBL/GenBank/DDBJ databases">
        <authorList>
            <person name="Rodriguez Cubillos JULIANA M."/>
            <person name="De Vega J."/>
        </authorList>
    </citation>
    <scope>NUCLEOTIDE SEQUENCE</scope>
</reference>